<sequence>MLDVDPYAALARLRPFAPLALTSADLTDGGPLPVTAWSSSRGGADRSPALSWGEPPEGTKSFAVSCLDPDAPTGSGYWHWAVCDIPADVRSLAAGAGDGEPGSLPAPALTLPNEARLPRFVGAAPPAGTGAHRYIFVVDALDVESLGLSGDETPAILGFNRHFHTLARGVLTGTADPSDR</sequence>
<feature type="region of interest" description="Disordered" evidence="2">
    <location>
        <begin position="37"/>
        <end position="56"/>
    </location>
</feature>
<organism evidence="3 4">
    <name type="scientific">Microbacterium resistens</name>
    <dbReference type="NCBI Taxonomy" id="156977"/>
    <lineage>
        <taxon>Bacteria</taxon>
        <taxon>Bacillati</taxon>
        <taxon>Actinomycetota</taxon>
        <taxon>Actinomycetes</taxon>
        <taxon>Micrococcales</taxon>
        <taxon>Microbacteriaceae</taxon>
        <taxon>Microbacterium</taxon>
    </lineage>
</organism>
<comment type="caution">
    <text evidence="3">The sequence shown here is derived from an EMBL/GenBank/DDBJ whole genome shotgun (WGS) entry which is preliminary data.</text>
</comment>
<dbReference type="SUPFAM" id="SSF49777">
    <property type="entry name" value="PEBP-like"/>
    <property type="match status" value="1"/>
</dbReference>
<dbReference type="Gene3D" id="3.90.280.10">
    <property type="entry name" value="PEBP-like"/>
    <property type="match status" value="1"/>
</dbReference>
<evidence type="ECO:0000313" key="3">
    <source>
        <dbReference type="EMBL" id="MDR6867055.1"/>
    </source>
</evidence>
<name>A0ABU1SBP8_9MICO</name>
<dbReference type="PANTHER" id="PTHR30289">
    <property type="entry name" value="UNCHARACTERIZED PROTEIN YBCL-RELATED"/>
    <property type="match status" value="1"/>
</dbReference>
<keyword evidence="4" id="KW-1185">Reference proteome</keyword>
<evidence type="ECO:0000256" key="1">
    <source>
        <dbReference type="ARBA" id="ARBA00007120"/>
    </source>
</evidence>
<dbReference type="PANTHER" id="PTHR30289:SF1">
    <property type="entry name" value="PEBP (PHOSPHATIDYLETHANOLAMINE-BINDING PROTEIN) FAMILY PROTEIN"/>
    <property type="match status" value="1"/>
</dbReference>
<protein>
    <submittedName>
        <fullName evidence="3">Raf kinase inhibitor-like YbhB/YbcL family protein</fullName>
    </submittedName>
</protein>
<gene>
    <name evidence="3" type="ORF">J2Y69_001654</name>
</gene>
<comment type="similarity">
    <text evidence="1">Belongs to the UPF0098 family.</text>
</comment>
<dbReference type="Pfam" id="PF01161">
    <property type="entry name" value="PBP"/>
    <property type="match status" value="1"/>
</dbReference>
<dbReference type="InterPro" id="IPR036610">
    <property type="entry name" value="PEBP-like_sf"/>
</dbReference>
<dbReference type="InterPro" id="IPR005247">
    <property type="entry name" value="YbhB_YbcL/LppC-like"/>
</dbReference>
<reference evidence="3 4" key="1">
    <citation type="submission" date="2023-07" db="EMBL/GenBank/DDBJ databases">
        <title>Sorghum-associated microbial communities from plants grown in Nebraska, USA.</title>
        <authorList>
            <person name="Schachtman D."/>
        </authorList>
    </citation>
    <scope>NUCLEOTIDE SEQUENCE [LARGE SCALE GENOMIC DNA]</scope>
    <source>
        <strain evidence="3 4">2980</strain>
    </source>
</reference>
<dbReference type="InterPro" id="IPR008914">
    <property type="entry name" value="PEBP"/>
</dbReference>
<dbReference type="NCBIfam" id="TIGR00481">
    <property type="entry name" value="YbhB/YbcL family Raf kinase inhibitor-like protein"/>
    <property type="match status" value="1"/>
</dbReference>
<dbReference type="CDD" id="cd00865">
    <property type="entry name" value="PEBP_bact_arch"/>
    <property type="match status" value="1"/>
</dbReference>
<proteinExistence type="inferred from homology"/>
<keyword evidence="3" id="KW-0649">Protein kinase inhibitor</keyword>
<evidence type="ECO:0000313" key="4">
    <source>
        <dbReference type="Proteomes" id="UP001259347"/>
    </source>
</evidence>
<dbReference type="Proteomes" id="UP001259347">
    <property type="component" value="Unassembled WGS sequence"/>
</dbReference>
<dbReference type="EMBL" id="JAVDUM010000006">
    <property type="protein sequence ID" value="MDR6867055.1"/>
    <property type="molecule type" value="Genomic_DNA"/>
</dbReference>
<evidence type="ECO:0000256" key="2">
    <source>
        <dbReference type="SAM" id="MobiDB-lite"/>
    </source>
</evidence>
<dbReference type="GO" id="GO:0004860">
    <property type="term" value="F:protein kinase inhibitor activity"/>
    <property type="evidence" value="ECO:0007669"/>
    <property type="project" value="UniProtKB-KW"/>
</dbReference>
<dbReference type="RefSeq" id="WP_310019453.1">
    <property type="nucleotide sequence ID" value="NZ_JAVDUM010000006.1"/>
</dbReference>
<accession>A0ABU1SBP8</accession>